<protein>
    <submittedName>
        <fullName evidence="7">Cu(I)-responsive transcriptional regulator</fullName>
    </submittedName>
</protein>
<dbReference type="CDD" id="cd01108">
    <property type="entry name" value="HTH_CueR"/>
    <property type="match status" value="1"/>
</dbReference>
<evidence type="ECO:0000256" key="1">
    <source>
        <dbReference type="ARBA" id="ARBA00004496"/>
    </source>
</evidence>
<dbReference type="InterPro" id="IPR011789">
    <property type="entry name" value="CueR"/>
</dbReference>
<dbReference type="Pfam" id="PF00376">
    <property type="entry name" value="MerR"/>
    <property type="match status" value="1"/>
</dbReference>
<dbReference type="InterPro" id="IPR009061">
    <property type="entry name" value="DNA-bd_dom_put_sf"/>
</dbReference>
<keyword evidence="5" id="KW-0804">Transcription</keyword>
<reference evidence="7" key="1">
    <citation type="submission" date="2021-02" db="EMBL/GenBank/DDBJ databases">
        <title>Skermanella TT6 skin isolate.</title>
        <authorList>
            <person name="Lee K."/>
            <person name="Ganzorig M."/>
        </authorList>
    </citation>
    <scope>NUCLEOTIDE SEQUENCE</scope>
    <source>
        <strain evidence="7">TT6</strain>
    </source>
</reference>
<dbReference type="Proteomes" id="UP000595197">
    <property type="component" value="Chromosome"/>
</dbReference>
<gene>
    <name evidence="7" type="primary">cueR</name>
    <name evidence="7" type="ORF">IGS68_12435</name>
</gene>
<evidence type="ECO:0000313" key="8">
    <source>
        <dbReference type="Proteomes" id="UP000595197"/>
    </source>
</evidence>
<dbReference type="Gene3D" id="1.10.1660.10">
    <property type="match status" value="1"/>
</dbReference>
<keyword evidence="4" id="KW-0238">DNA-binding</keyword>
<dbReference type="SUPFAM" id="SSF46955">
    <property type="entry name" value="Putative DNA-binding domain"/>
    <property type="match status" value="1"/>
</dbReference>
<organism evidence="7 8">
    <name type="scientific">Skermanella cutis</name>
    <dbReference type="NCBI Taxonomy" id="2775420"/>
    <lineage>
        <taxon>Bacteria</taxon>
        <taxon>Pseudomonadati</taxon>
        <taxon>Pseudomonadota</taxon>
        <taxon>Alphaproteobacteria</taxon>
        <taxon>Rhodospirillales</taxon>
        <taxon>Azospirillaceae</taxon>
        <taxon>Skermanella</taxon>
    </lineage>
</organism>
<dbReference type="InterPro" id="IPR000551">
    <property type="entry name" value="MerR-type_HTH_dom"/>
</dbReference>
<name>A0ABX7BCT3_9PROT</name>
<keyword evidence="8" id="KW-1185">Reference proteome</keyword>
<sequence length="136" mass="14828">MNIGTASKRSGVPAKTIRYYEGIGLISSAGRSANGYRVYTEEEVQTLRFVSHARSLGFSVRDVGSLLALWRDRSRASADVKALARGHIAEIDAKIAELRSIRESLLTLVDRCHGDDRPDCPILESLATPTSAEHCA</sequence>
<dbReference type="PRINTS" id="PR00040">
    <property type="entry name" value="HTHMERR"/>
</dbReference>
<keyword evidence="2" id="KW-0963">Cytoplasm</keyword>
<evidence type="ECO:0000256" key="4">
    <source>
        <dbReference type="ARBA" id="ARBA00023125"/>
    </source>
</evidence>
<dbReference type="PANTHER" id="PTHR30204:SF94">
    <property type="entry name" value="HEAVY METAL-DEPENDENT TRANSCRIPTIONAL REGULATOR HI_0293-RELATED"/>
    <property type="match status" value="1"/>
</dbReference>
<feature type="domain" description="HTH merR-type" evidence="6">
    <location>
        <begin position="1"/>
        <end position="69"/>
    </location>
</feature>
<comment type="subcellular location">
    <subcellularLocation>
        <location evidence="1">Cytoplasm</location>
    </subcellularLocation>
</comment>
<dbReference type="RefSeq" id="WP_201080405.1">
    <property type="nucleotide sequence ID" value="NZ_CP067420.1"/>
</dbReference>
<evidence type="ECO:0000256" key="2">
    <source>
        <dbReference type="ARBA" id="ARBA00022490"/>
    </source>
</evidence>
<evidence type="ECO:0000256" key="5">
    <source>
        <dbReference type="ARBA" id="ARBA00023163"/>
    </source>
</evidence>
<evidence type="ECO:0000256" key="3">
    <source>
        <dbReference type="ARBA" id="ARBA00023015"/>
    </source>
</evidence>
<evidence type="ECO:0000313" key="7">
    <source>
        <dbReference type="EMBL" id="QQP91954.1"/>
    </source>
</evidence>
<proteinExistence type="predicted"/>
<accession>A0ABX7BCT3</accession>
<dbReference type="InterPro" id="IPR015358">
    <property type="entry name" value="Tscrpt_reg_MerR_DNA-bd"/>
</dbReference>
<keyword evidence="3" id="KW-0805">Transcription regulation</keyword>
<dbReference type="SMART" id="SM00422">
    <property type="entry name" value="HTH_MERR"/>
    <property type="match status" value="1"/>
</dbReference>
<evidence type="ECO:0000259" key="6">
    <source>
        <dbReference type="PROSITE" id="PS50937"/>
    </source>
</evidence>
<dbReference type="PANTHER" id="PTHR30204">
    <property type="entry name" value="REDOX-CYCLING DRUG-SENSING TRANSCRIPTIONAL ACTIVATOR SOXR"/>
    <property type="match status" value="1"/>
</dbReference>
<dbReference type="Pfam" id="PF09278">
    <property type="entry name" value="MerR-DNA-bind"/>
    <property type="match status" value="1"/>
</dbReference>
<dbReference type="NCBIfam" id="TIGR02044">
    <property type="entry name" value="CueR"/>
    <property type="match status" value="1"/>
</dbReference>
<dbReference type="PROSITE" id="PS50937">
    <property type="entry name" value="HTH_MERR_2"/>
    <property type="match status" value="1"/>
</dbReference>
<dbReference type="InterPro" id="IPR047057">
    <property type="entry name" value="MerR_fam"/>
</dbReference>
<dbReference type="EMBL" id="CP067420">
    <property type="protein sequence ID" value="QQP91954.1"/>
    <property type="molecule type" value="Genomic_DNA"/>
</dbReference>